<name>A0AA39P1I5_9AGAR</name>
<organism evidence="2 3">
    <name type="scientific">Armillaria novae-zelandiae</name>
    <dbReference type="NCBI Taxonomy" id="153914"/>
    <lineage>
        <taxon>Eukaryota</taxon>
        <taxon>Fungi</taxon>
        <taxon>Dikarya</taxon>
        <taxon>Basidiomycota</taxon>
        <taxon>Agaricomycotina</taxon>
        <taxon>Agaricomycetes</taxon>
        <taxon>Agaricomycetidae</taxon>
        <taxon>Agaricales</taxon>
        <taxon>Marasmiineae</taxon>
        <taxon>Physalacriaceae</taxon>
        <taxon>Armillaria</taxon>
    </lineage>
</organism>
<proteinExistence type="predicted"/>
<dbReference type="AlphaFoldDB" id="A0AA39P1I5"/>
<evidence type="ECO:0000256" key="1">
    <source>
        <dbReference type="SAM" id="MobiDB-lite"/>
    </source>
</evidence>
<reference evidence="2" key="1">
    <citation type="submission" date="2023-06" db="EMBL/GenBank/DDBJ databases">
        <authorList>
            <consortium name="Lawrence Berkeley National Laboratory"/>
            <person name="Ahrendt S."/>
            <person name="Sahu N."/>
            <person name="Indic B."/>
            <person name="Wong-Bajracharya J."/>
            <person name="Merenyi Z."/>
            <person name="Ke H.-M."/>
            <person name="Monk M."/>
            <person name="Kocsube S."/>
            <person name="Drula E."/>
            <person name="Lipzen A."/>
            <person name="Balint B."/>
            <person name="Henrissat B."/>
            <person name="Andreopoulos B."/>
            <person name="Martin F.M."/>
            <person name="Harder C.B."/>
            <person name="Rigling D."/>
            <person name="Ford K.L."/>
            <person name="Foster G.D."/>
            <person name="Pangilinan J."/>
            <person name="Papanicolaou A."/>
            <person name="Barry K."/>
            <person name="LaButti K."/>
            <person name="Viragh M."/>
            <person name="Koriabine M."/>
            <person name="Yan M."/>
            <person name="Riley R."/>
            <person name="Champramary S."/>
            <person name="Plett K.L."/>
            <person name="Tsai I.J."/>
            <person name="Slot J."/>
            <person name="Sipos G."/>
            <person name="Plett J."/>
            <person name="Nagy L.G."/>
            <person name="Grigoriev I.V."/>
        </authorList>
    </citation>
    <scope>NUCLEOTIDE SEQUENCE</scope>
    <source>
        <strain evidence="2">ICMP 16352</strain>
    </source>
</reference>
<gene>
    <name evidence="2" type="ORF">IW261DRAFT_1610111</name>
</gene>
<accession>A0AA39P1I5</accession>
<dbReference type="Proteomes" id="UP001175227">
    <property type="component" value="Unassembled WGS sequence"/>
</dbReference>
<keyword evidence="3" id="KW-1185">Reference proteome</keyword>
<protein>
    <submittedName>
        <fullName evidence="2">Uncharacterized protein</fullName>
    </submittedName>
</protein>
<comment type="caution">
    <text evidence="2">The sequence shown here is derived from an EMBL/GenBank/DDBJ whole genome shotgun (WGS) entry which is preliminary data.</text>
</comment>
<feature type="region of interest" description="Disordered" evidence="1">
    <location>
        <begin position="396"/>
        <end position="502"/>
    </location>
</feature>
<evidence type="ECO:0000313" key="2">
    <source>
        <dbReference type="EMBL" id="KAK0475550.1"/>
    </source>
</evidence>
<feature type="compositionally biased region" description="Basic and acidic residues" evidence="1">
    <location>
        <begin position="472"/>
        <end position="484"/>
    </location>
</feature>
<feature type="compositionally biased region" description="Basic and acidic residues" evidence="1">
    <location>
        <begin position="425"/>
        <end position="434"/>
    </location>
</feature>
<evidence type="ECO:0000313" key="3">
    <source>
        <dbReference type="Proteomes" id="UP001175227"/>
    </source>
</evidence>
<dbReference type="EMBL" id="JAUEPR010000023">
    <property type="protein sequence ID" value="KAK0475550.1"/>
    <property type="molecule type" value="Genomic_DNA"/>
</dbReference>
<sequence>MLYSNDLMPMFDSVASHAAEWPTEIKDLACLLDSPIPSRLVNDPCPVVSFQASSFLVELRNSLTDSLAPFTKSDSKILDILDLVLSTVGMLRALSDASDNGAGQSTIPFWSLLIRSLALVCYDKSFAMQEAAFVRPRLSYVRSFMEDGHASLLISHIVEDIQRPKSVVKDEASGRLSIITAERLKKESQEESDSQTTYNDESSSETSYERTEASTDSTSTQSSYVPLDAHILASWHHPNSVALPFLCVTDEDDIFSLMGGVLYQRSTWGIAEPVIGIILSKTGFVGRVVLGWLDKECPDPEVLPAIRFAYGDETRIDASLGVYDLTDPVSAVKFSQFILGLRAHVEGIVARCHTPTFKRLSWRSDSIDDDNSGTEEQWRQRIVNWLDAVAKCRALSDSSSSPLPMANSEKRVMRSSSKSRPPKRSMSDSEREPPPAEPTGDLISDIDLVHPQEPSLEGTPSKTSSDKASVQSEERDRQDSEVRSDGGSSEIGKKREKSPDAVSCSRLGARTLAGISPGDRLSFSSYAHDRKIISLSNIPLRPGANEAGVDAPEEINEMLKHYEDVTSYREPPTEQACDASPAVDSGVEEVRDHFLKQIRVFRGENTPKLSQPLWEVVLGHLSSILWASVGRYSKHLAGNAPNEADCPS</sequence>
<feature type="compositionally biased region" description="Polar residues" evidence="1">
    <location>
        <begin position="458"/>
        <end position="471"/>
    </location>
</feature>
<feature type="region of interest" description="Disordered" evidence="1">
    <location>
        <begin position="186"/>
        <end position="221"/>
    </location>
</feature>